<gene>
    <name evidence="3" type="ORF">SAMN02746089_00373</name>
</gene>
<protein>
    <recommendedName>
        <fullName evidence="5">PilX N-terminal</fullName>
    </recommendedName>
</protein>
<keyword evidence="2" id="KW-1133">Transmembrane helix</keyword>
<feature type="region of interest" description="Disordered" evidence="1">
    <location>
        <begin position="65"/>
        <end position="98"/>
    </location>
</feature>
<feature type="compositionally biased region" description="Low complexity" evidence="1">
    <location>
        <begin position="65"/>
        <end position="81"/>
    </location>
</feature>
<keyword evidence="2" id="KW-0812">Transmembrane</keyword>
<reference evidence="3 4" key="1">
    <citation type="submission" date="2016-11" db="EMBL/GenBank/DDBJ databases">
        <authorList>
            <person name="Jaros S."/>
            <person name="Januszkiewicz K."/>
            <person name="Wedrychowicz H."/>
        </authorList>
    </citation>
    <scope>NUCLEOTIDE SEQUENCE [LARGE SCALE GENOMIC DNA]</scope>
    <source>
        <strain evidence="3 4">DSM 17918</strain>
    </source>
</reference>
<proteinExistence type="predicted"/>
<evidence type="ECO:0000313" key="4">
    <source>
        <dbReference type="Proteomes" id="UP000184088"/>
    </source>
</evidence>
<accession>A0A1M4U3S5</accession>
<evidence type="ECO:0000256" key="1">
    <source>
        <dbReference type="SAM" id="MobiDB-lite"/>
    </source>
</evidence>
<dbReference type="STRING" id="1121256.SAMN02746089_00373"/>
<sequence length="212" mass="23056">MNQKGYSLVSIVIVFFILSLLGLSVLWVTFNQRSKVNRDYDNLSAIYAAESGIEYMKAVINNSIDNNSNNNGNNGNKNNNSGKKENNGNKQNEGNNDNEDILQQTLSGYIDQIEKIEGDKHFIIKGISVLDNSNGNGNNNGKSNGNGNNNGNNGNGNSSYVISIASEGHAGKQVYTAYIKLIVDTHGNSSSLSIETWKIIKGSYKPAIFNNL</sequence>
<evidence type="ECO:0000256" key="2">
    <source>
        <dbReference type="SAM" id="Phobius"/>
    </source>
</evidence>
<dbReference type="EMBL" id="FQVH01000002">
    <property type="protein sequence ID" value="SHE51389.1"/>
    <property type="molecule type" value="Genomic_DNA"/>
</dbReference>
<evidence type="ECO:0008006" key="5">
    <source>
        <dbReference type="Google" id="ProtNLM"/>
    </source>
</evidence>
<organism evidence="3 4">
    <name type="scientific">Caldanaerobius fijiensis DSM 17918</name>
    <dbReference type="NCBI Taxonomy" id="1121256"/>
    <lineage>
        <taxon>Bacteria</taxon>
        <taxon>Bacillati</taxon>
        <taxon>Bacillota</taxon>
        <taxon>Clostridia</taxon>
        <taxon>Thermoanaerobacterales</taxon>
        <taxon>Thermoanaerobacteraceae</taxon>
        <taxon>Caldanaerobius</taxon>
    </lineage>
</organism>
<feature type="transmembrane region" description="Helical" evidence="2">
    <location>
        <begin position="6"/>
        <end position="30"/>
    </location>
</feature>
<dbReference type="OrthoDB" id="9867667at2"/>
<name>A0A1M4U3S5_9THEO</name>
<dbReference type="RefSeq" id="WP_073341397.1">
    <property type="nucleotide sequence ID" value="NZ_FQVH01000002.1"/>
</dbReference>
<keyword evidence="4" id="KW-1185">Reference proteome</keyword>
<dbReference type="Proteomes" id="UP000184088">
    <property type="component" value="Unassembled WGS sequence"/>
</dbReference>
<dbReference type="AlphaFoldDB" id="A0A1M4U3S5"/>
<evidence type="ECO:0000313" key="3">
    <source>
        <dbReference type="EMBL" id="SHE51389.1"/>
    </source>
</evidence>
<keyword evidence="2" id="KW-0472">Membrane</keyword>